<dbReference type="VEuPathDB" id="VectorBase:RSAN_027693"/>
<dbReference type="AlphaFoldDB" id="A0A9D4Q172"/>
<dbReference type="EMBL" id="JABSTV010001249">
    <property type="protein sequence ID" value="KAH7961241.1"/>
    <property type="molecule type" value="Genomic_DNA"/>
</dbReference>
<reference evidence="1" key="2">
    <citation type="submission" date="2021-09" db="EMBL/GenBank/DDBJ databases">
        <authorList>
            <person name="Jia N."/>
            <person name="Wang J."/>
            <person name="Shi W."/>
            <person name="Du L."/>
            <person name="Sun Y."/>
            <person name="Zhan W."/>
            <person name="Jiang J."/>
            <person name="Wang Q."/>
            <person name="Zhang B."/>
            <person name="Ji P."/>
            <person name="Sakyi L.B."/>
            <person name="Cui X."/>
            <person name="Yuan T."/>
            <person name="Jiang B."/>
            <person name="Yang W."/>
            <person name="Lam T.T.-Y."/>
            <person name="Chang Q."/>
            <person name="Ding S."/>
            <person name="Wang X."/>
            <person name="Zhu J."/>
            <person name="Ruan X."/>
            <person name="Zhao L."/>
            <person name="Wei J."/>
            <person name="Que T."/>
            <person name="Du C."/>
            <person name="Cheng J."/>
            <person name="Dai P."/>
            <person name="Han X."/>
            <person name="Huang E."/>
            <person name="Gao Y."/>
            <person name="Liu J."/>
            <person name="Shao H."/>
            <person name="Ye R."/>
            <person name="Li L."/>
            <person name="Wei W."/>
            <person name="Wang X."/>
            <person name="Wang C."/>
            <person name="Huo Q."/>
            <person name="Li W."/>
            <person name="Guo W."/>
            <person name="Chen H."/>
            <person name="Chen S."/>
            <person name="Zhou L."/>
            <person name="Zhou L."/>
            <person name="Ni X."/>
            <person name="Tian J."/>
            <person name="Zhou Y."/>
            <person name="Sheng Y."/>
            <person name="Liu T."/>
            <person name="Pan Y."/>
            <person name="Xia L."/>
            <person name="Li J."/>
            <person name="Zhao F."/>
            <person name="Cao W."/>
        </authorList>
    </citation>
    <scope>NUCLEOTIDE SEQUENCE</scope>
    <source>
        <strain evidence="1">Rsan-2018</strain>
        <tissue evidence="1">Larvae</tissue>
    </source>
</reference>
<protein>
    <submittedName>
        <fullName evidence="1">Uncharacterized protein</fullName>
    </submittedName>
</protein>
<gene>
    <name evidence="1" type="ORF">HPB52_006084</name>
</gene>
<organism evidence="1 2">
    <name type="scientific">Rhipicephalus sanguineus</name>
    <name type="common">Brown dog tick</name>
    <name type="synonym">Ixodes sanguineus</name>
    <dbReference type="NCBI Taxonomy" id="34632"/>
    <lineage>
        <taxon>Eukaryota</taxon>
        <taxon>Metazoa</taxon>
        <taxon>Ecdysozoa</taxon>
        <taxon>Arthropoda</taxon>
        <taxon>Chelicerata</taxon>
        <taxon>Arachnida</taxon>
        <taxon>Acari</taxon>
        <taxon>Parasitiformes</taxon>
        <taxon>Ixodida</taxon>
        <taxon>Ixodoidea</taxon>
        <taxon>Ixodidae</taxon>
        <taxon>Rhipicephalinae</taxon>
        <taxon>Rhipicephalus</taxon>
        <taxon>Rhipicephalus</taxon>
    </lineage>
</organism>
<accession>A0A9D4Q172</accession>
<keyword evidence="2" id="KW-1185">Reference proteome</keyword>
<name>A0A9D4Q172_RHISA</name>
<evidence type="ECO:0000313" key="2">
    <source>
        <dbReference type="Proteomes" id="UP000821837"/>
    </source>
</evidence>
<comment type="caution">
    <text evidence="1">The sequence shown here is derived from an EMBL/GenBank/DDBJ whole genome shotgun (WGS) entry which is preliminary data.</text>
</comment>
<reference evidence="1" key="1">
    <citation type="journal article" date="2020" name="Cell">
        <title>Large-Scale Comparative Analyses of Tick Genomes Elucidate Their Genetic Diversity and Vector Capacities.</title>
        <authorList>
            <consortium name="Tick Genome and Microbiome Consortium (TIGMIC)"/>
            <person name="Jia N."/>
            <person name="Wang J."/>
            <person name="Shi W."/>
            <person name="Du L."/>
            <person name="Sun Y."/>
            <person name="Zhan W."/>
            <person name="Jiang J.F."/>
            <person name="Wang Q."/>
            <person name="Zhang B."/>
            <person name="Ji P."/>
            <person name="Bell-Sakyi L."/>
            <person name="Cui X.M."/>
            <person name="Yuan T.T."/>
            <person name="Jiang B.G."/>
            <person name="Yang W.F."/>
            <person name="Lam T.T."/>
            <person name="Chang Q.C."/>
            <person name="Ding S.J."/>
            <person name="Wang X.J."/>
            <person name="Zhu J.G."/>
            <person name="Ruan X.D."/>
            <person name="Zhao L."/>
            <person name="Wei J.T."/>
            <person name="Ye R.Z."/>
            <person name="Que T.C."/>
            <person name="Du C.H."/>
            <person name="Zhou Y.H."/>
            <person name="Cheng J.X."/>
            <person name="Dai P.F."/>
            <person name="Guo W.B."/>
            <person name="Han X.H."/>
            <person name="Huang E.J."/>
            <person name="Li L.F."/>
            <person name="Wei W."/>
            <person name="Gao Y.C."/>
            <person name="Liu J.Z."/>
            <person name="Shao H.Z."/>
            <person name="Wang X."/>
            <person name="Wang C.C."/>
            <person name="Yang T.C."/>
            <person name="Huo Q.B."/>
            <person name="Li W."/>
            <person name="Chen H.Y."/>
            <person name="Chen S.E."/>
            <person name="Zhou L.G."/>
            <person name="Ni X.B."/>
            <person name="Tian J.H."/>
            <person name="Sheng Y."/>
            <person name="Liu T."/>
            <person name="Pan Y.S."/>
            <person name="Xia L.Y."/>
            <person name="Li J."/>
            <person name="Zhao F."/>
            <person name="Cao W.C."/>
        </authorList>
    </citation>
    <scope>NUCLEOTIDE SEQUENCE</scope>
    <source>
        <strain evidence="1">Rsan-2018</strain>
    </source>
</reference>
<proteinExistence type="predicted"/>
<sequence length="121" mass="13753">MTPTQLDIIECINITCIRIATGLPKYAKLEDLYGAGLLLPIGDYVEPALQAQNERLKLTRAGRAIRSELGLSNEDLPQILPTVPPWEDVTVTDNRPLPKHKNQASDKQRRDYYAQRHIEYL</sequence>
<dbReference type="Proteomes" id="UP000821837">
    <property type="component" value="Chromosome 3"/>
</dbReference>
<evidence type="ECO:0000313" key="1">
    <source>
        <dbReference type="EMBL" id="KAH7961241.1"/>
    </source>
</evidence>